<dbReference type="Pfam" id="PF01061">
    <property type="entry name" value="ABC2_membrane"/>
    <property type="match status" value="1"/>
</dbReference>
<evidence type="ECO:0000256" key="1">
    <source>
        <dbReference type="ARBA" id="ARBA00004141"/>
    </source>
</evidence>
<evidence type="ECO:0000259" key="7">
    <source>
        <dbReference type="PROSITE" id="PS51012"/>
    </source>
</evidence>
<evidence type="ECO:0000256" key="3">
    <source>
        <dbReference type="ARBA" id="ARBA00022989"/>
    </source>
</evidence>
<dbReference type="InterPro" id="IPR000412">
    <property type="entry name" value="ABC_2_transport"/>
</dbReference>
<organism evidence="8 9">
    <name type="scientific">Phytohabitans kaempferiae</name>
    <dbReference type="NCBI Taxonomy" id="1620943"/>
    <lineage>
        <taxon>Bacteria</taxon>
        <taxon>Bacillati</taxon>
        <taxon>Actinomycetota</taxon>
        <taxon>Actinomycetes</taxon>
        <taxon>Micromonosporales</taxon>
        <taxon>Micromonosporaceae</taxon>
    </lineage>
</organism>
<proteinExistence type="inferred from homology"/>
<name>A0ABV6M2L7_9ACTN</name>
<evidence type="ECO:0000256" key="6">
    <source>
        <dbReference type="RuleBase" id="RU361157"/>
    </source>
</evidence>
<dbReference type="PIRSF" id="PIRSF006648">
    <property type="entry name" value="DrrB"/>
    <property type="match status" value="1"/>
</dbReference>
<evidence type="ECO:0000256" key="4">
    <source>
        <dbReference type="ARBA" id="ARBA00023136"/>
    </source>
</evidence>
<keyword evidence="3 6" id="KW-1133">Transmembrane helix</keyword>
<dbReference type="PROSITE" id="PS51012">
    <property type="entry name" value="ABC_TM2"/>
    <property type="match status" value="1"/>
</dbReference>
<evidence type="ECO:0000256" key="2">
    <source>
        <dbReference type="ARBA" id="ARBA00022692"/>
    </source>
</evidence>
<comment type="caution">
    <text evidence="8">The sequence shown here is derived from an EMBL/GenBank/DDBJ whole genome shotgun (WGS) entry which is preliminary data.</text>
</comment>
<dbReference type="RefSeq" id="WP_377251157.1">
    <property type="nucleotide sequence ID" value="NZ_JBHLUH010000021.1"/>
</dbReference>
<gene>
    <name evidence="8" type="ORF">ACFFIA_14800</name>
</gene>
<dbReference type="InterPro" id="IPR051784">
    <property type="entry name" value="Nod_factor_ABC_transporter"/>
</dbReference>
<reference evidence="8 9" key="1">
    <citation type="submission" date="2024-09" db="EMBL/GenBank/DDBJ databases">
        <authorList>
            <person name="Sun Q."/>
            <person name="Mori K."/>
        </authorList>
    </citation>
    <scope>NUCLEOTIDE SEQUENCE [LARGE SCALE GENOMIC DNA]</scope>
    <source>
        <strain evidence="8 9">TBRC 3947</strain>
    </source>
</reference>
<keyword evidence="2 6" id="KW-0812">Transmembrane</keyword>
<dbReference type="InterPro" id="IPR013525">
    <property type="entry name" value="ABC2_TM"/>
</dbReference>
<evidence type="ECO:0000256" key="5">
    <source>
        <dbReference type="ARBA" id="ARBA00023251"/>
    </source>
</evidence>
<feature type="transmembrane region" description="Helical" evidence="6">
    <location>
        <begin position="237"/>
        <end position="257"/>
    </location>
</feature>
<feature type="transmembrane region" description="Helical" evidence="6">
    <location>
        <begin position="174"/>
        <end position="193"/>
    </location>
</feature>
<dbReference type="Proteomes" id="UP001589867">
    <property type="component" value="Unassembled WGS sequence"/>
</dbReference>
<feature type="transmembrane region" description="Helical" evidence="6">
    <location>
        <begin position="22"/>
        <end position="41"/>
    </location>
</feature>
<keyword evidence="9" id="KW-1185">Reference proteome</keyword>
<keyword evidence="6" id="KW-0813">Transport</keyword>
<dbReference type="EMBL" id="JBHLUH010000021">
    <property type="protein sequence ID" value="MFC0528930.1"/>
    <property type="molecule type" value="Genomic_DNA"/>
</dbReference>
<sequence length="263" mass="28230">MTGLVLARAHVEILCFFRERDAVVFTFAMPLVLLLLLGTMFDGVYPGSDVTSTQYLVPSMVAAGVASTTFVNLGVGIATDREDGTLKRLRAVPMPRSAYFLGKVILVIVASLAEAVLILGAGVLLFGLDLPAEPGRWLTFAWVFLLGAAGCAFLGIAASGLARSARSAAAVMNLPYIVLAFVSGIFVTPVRSIPEPLLQLASLFPLKWMAQGFRSVFLPDTILSQEVVASWEHGRTAAVLAAWCIGGLVLCLATFRWRGRRER</sequence>
<keyword evidence="5" id="KW-0046">Antibiotic resistance</keyword>
<feature type="transmembrane region" description="Helical" evidence="6">
    <location>
        <begin position="140"/>
        <end position="162"/>
    </location>
</feature>
<dbReference type="PANTHER" id="PTHR43229:SF2">
    <property type="entry name" value="NODULATION PROTEIN J"/>
    <property type="match status" value="1"/>
</dbReference>
<keyword evidence="6" id="KW-1003">Cell membrane</keyword>
<comment type="similarity">
    <text evidence="6">Belongs to the ABC-2 integral membrane protein family.</text>
</comment>
<protein>
    <recommendedName>
        <fullName evidence="6">Transport permease protein</fullName>
    </recommendedName>
</protein>
<evidence type="ECO:0000313" key="8">
    <source>
        <dbReference type="EMBL" id="MFC0528930.1"/>
    </source>
</evidence>
<feature type="transmembrane region" description="Helical" evidence="6">
    <location>
        <begin position="61"/>
        <end position="79"/>
    </location>
</feature>
<keyword evidence="4 6" id="KW-0472">Membrane</keyword>
<comment type="subcellular location">
    <subcellularLocation>
        <location evidence="6">Cell membrane</location>
        <topology evidence="6">Multi-pass membrane protein</topology>
    </subcellularLocation>
    <subcellularLocation>
        <location evidence="1">Membrane</location>
        <topology evidence="1">Multi-pass membrane protein</topology>
    </subcellularLocation>
</comment>
<feature type="transmembrane region" description="Helical" evidence="6">
    <location>
        <begin position="100"/>
        <end position="128"/>
    </location>
</feature>
<dbReference type="InterPro" id="IPR047817">
    <property type="entry name" value="ABC2_TM_bact-type"/>
</dbReference>
<dbReference type="PANTHER" id="PTHR43229">
    <property type="entry name" value="NODULATION PROTEIN J"/>
    <property type="match status" value="1"/>
</dbReference>
<accession>A0ABV6M2L7</accession>
<feature type="domain" description="ABC transmembrane type-2" evidence="7">
    <location>
        <begin position="21"/>
        <end position="258"/>
    </location>
</feature>
<evidence type="ECO:0000313" key="9">
    <source>
        <dbReference type="Proteomes" id="UP001589867"/>
    </source>
</evidence>